<dbReference type="CDD" id="cd16913">
    <property type="entry name" value="YkuD_like"/>
    <property type="match status" value="1"/>
</dbReference>
<keyword evidence="12" id="KW-1185">Reference proteome</keyword>
<evidence type="ECO:0000256" key="5">
    <source>
        <dbReference type="ARBA" id="ARBA00022984"/>
    </source>
</evidence>
<feature type="region of interest" description="Disordered" evidence="8">
    <location>
        <begin position="23"/>
        <end position="75"/>
    </location>
</feature>
<dbReference type="InterPro" id="IPR005490">
    <property type="entry name" value="LD_TPept_cat_dom"/>
</dbReference>
<dbReference type="Proteomes" id="UP001244297">
    <property type="component" value="Unassembled WGS sequence"/>
</dbReference>
<comment type="similarity">
    <text evidence="2">Belongs to the YkuD family.</text>
</comment>
<dbReference type="Gene3D" id="1.10.101.10">
    <property type="entry name" value="PGBD-like superfamily/PGBD"/>
    <property type="match status" value="1"/>
</dbReference>
<feature type="signal peptide" evidence="9">
    <location>
        <begin position="1"/>
        <end position="24"/>
    </location>
</feature>
<dbReference type="PANTHER" id="PTHR30582:SF30">
    <property type="entry name" value="BLR4375 PROTEIN"/>
    <property type="match status" value="1"/>
</dbReference>
<keyword evidence="6 7" id="KW-0961">Cell wall biogenesis/degradation</keyword>
<dbReference type="RefSeq" id="WP_238289114.1">
    <property type="nucleotide sequence ID" value="NZ_BPQS01000014.1"/>
</dbReference>
<feature type="compositionally biased region" description="Basic and acidic residues" evidence="8">
    <location>
        <begin position="58"/>
        <end position="75"/>
    </location>
</feature>
<keyword evidence="3" id="KW-0808">Transferase</keyword>
<sequence>MNPTPWRLASVALLAGGISAQALAAPDRSAPRDTAKSEALTADAVNAATFTPPQSGKADAKTRRSKSRDAKNRAAKTDPLILKAQVLLDRARFYPGAIDGRKGENYQHALSAFAVAQGLPATTDLTQEVWDKLQATSDKPVMTDYTLTDADASGPYVDQIPPKMEEQAELKALSYTNPREMLAERFHMSRDLVSALNPGKPLDKAGTTIAVAAVDPMTLDKPKGKELPQDPKVERIEVDKGSRDVRAYGADDKLISYYPASIGSSEKPAPSGDTKVKGIAFDPDYTYNPKYAFKGVKAQHKFSIQAGPNNPVGLVWIDLAIPSYGIHGTPEPEKVGKTESHGCIRLTNWNVRDLAMHVARGAKVSFKDD</sequence>
<reference evidence="12" key="1">
    <citation type="journal article" date="2019" name="Int. J. Syst. Evol. Microbiol.">
        <title>The Global Catalogue of Microorganisms (GCM) 10K type strain sequencing project: providing services to taxonomists for standard genome sequencing and annotation.</title>
        <authorList>
            <consortium name="The Broad Institute Genomics Platform"/>
            <consortium name="The Broad Institute Genome Sequencing Center for Infectious Disease"/>
            <person name="Wu L."/>
            <person name="Ma J."/>
        </authorList>
    </citation>
    <scope>NUCLEOTIDE SEQUENCE [LARGE SCALE GENOMIC DNA]</scope>
    <source>
        <strain evidence="12">CECT 7806</strain>
    </source>
</reference>
<evidence type="ECO:0000256" key="3">
    <source>
        <dbReference type="ARBA" id="ARBA00022679"/>
    </source>
</evidence>
<comment type="pathway">
    <text evidence="1 7">Cell wall biogenesis; peptidoglycan biosynthesis.</text>
</comment>
<dbReference type="Gene3D" id="2.40.440.10">
    <property type="entry name" value="L,D-transpeptidase catalytic domain-like"/>
    <property type="match status" value="1"/>
</dbReference>
<feature type="active site" description="Proton donor/acceptor" evidence="7">
    <location>
        <position position="327"/>
    </location>
</feature>
<feature type="active site" description="Nucleophile" evidence="7">
    <location>
        <position position="343"/>
    </location>
</feature>
<dbReference type="PROSITE" id="PS52029">
    <property type="entry name" value="LD_TPASE"/>
    <property type="match status" value="1"/>
</dbReference>
<keyword evidence="4 7" id="KW-0133">Cell shape</keyword>
<dbReference type="EMBL" id="JAUFPT010000092">
    <property type="protein sequence ID" value="MDN3573980.1"/>
    <property type="molecule type" value="Genomic_DNA"/>
</dbReference>
<protein>
    <submittedName>
        <fullName evidence="11">L,D-transpeptidase</fullName>
    </submittedName>
</protein>
<dbReference type="SUPFAM" id="SSF47090">
    <property type="entry name" value="PGBD-like"/>
    <property type="match status" value="1"/>
</dbReference>
<name>A0ABT8AX01_9HYPH</name>
<comment type="caution">
    <text evidence="11">The sequence shown here is derived from an EMBL/GenBank/DDBJ whole genome shotgun (WGS) entry which is preliminary data.</text>
</comment>
<feature type="domain" description="L,D-TPase catalytic" evidence="10">
    <location>
        <begin position="234"/>
        <end position="367"/>
    </location>
</feature>
<evidence type="ECO:0000256" key="6">
    <source>
        <dbReference type="ARBA" id="ARBA00023316"/>
    </source>
</evidence>
<evidence type="ECO:0000256" key="7">
    <source>
        <dbReference type="PROSITE-ProRule" id="PRU01373"/>
    </source>
</evidence>
<evidence type="ECO:0000313" key="12">
    <source>
        <dbReference type="Proteomes" id="UP001244297"/>
    </source>
</evidence>
<dbReference type="PANTHER" id="PTHR30582">
    <property type="entry name" value="L,D-TRANSPEPTIDASE"/>
    <property type="match status" value="1"/>
</dbReference>
<evidence type="ECO:0000259" key="10">
    <source>
        <dbReference type="PROSITE" id="PS52029"/>
    </source>
</evidence>
<dbReference type="SUPFAM" id="SSF141523">
    <property type="entry name" value="L,D-transpeptidase catalytic domain-like"/>
    <property type="match status" value="1"/>
</dbReference>
<organism evidence="11 12">
    <name type="scientific">Methylobacterium longum</name>
    <dbReference type="NCBI Taxonomy" id="767694"/>
    <lineage>
        <taxon>Bacteria</taxon>
        <taxon>Pseudomonadati</taxon>
        <taxon>Pseudomonadota</taxon>
        <taxon>Alphaproteobacteria</taxon>
        <taxon>Hyphomicrobiales</taxon>
        <taxon>Methylobacteriaceae</taxon>
        <taxon>Methylobacterium</taxon>
    </lineage>
</organism>
<evidence type="ECO:0000256" key="2">
    <source>
        <dbReference type="ARBA" id="ARBA00005992"/>
    </source>
</evidence>
<dbReference type="InterPro" id="IPR050979">
    <property type="entry name" value="LD-transpeptidase"/>
</dbReference>
<dbReference type="InterPro" id="IPR036365">
    <property type="entry name" value="PGBD-like_sf"/>
</dbReference>
<keyword evidence="5 7" id="KW-0573">Peptidoglycan synthesis</keyword>
<dbReference type="InterPro" id="IPR036366">
    <property type="entry name" value="PGBDSf"/>
</dbReference>
<dbReference type="Pfam" id="PF03734">
    <property type="entry name" value="YkuD"/>
    <property type="match status" value="1"/>
</dbReference>
<evidence type="ECO:0000256" key="8">
    <source>
        <dbReference type="SAM" id="MobiDB-lite"/>
    </source>
</evidence>
<evidence type="ECO:0000256" key="1">
    <source>
        <dbReference type="ARBA" id="ARBA00004752"/>
    </source>
</evidence>
<feature type="chain" id="PRO_5045565652" evidence="9">
    <location>
        <begin position="25"/>
        <end position="369"/>
    </location>
</feature>
<proteinExistence type="inferred from homology"/>
<evidence type="ECO:0000256" key="4">
    <source>
        <dbReference type="ARBA" id="ARBA00022960"/>
    </source>
</evidence>
<evidence type="ECO:0000313" key="11">
    <source>
        <dbReference type="EMBL" id="MDN3573980.1"/>
    </source>
</evidence>
<gene>
    <name evidence="11" type="ORF">QWZ18_25690</name>
</gene>
<accession>A0ABT8AX01</accession>
<evidence type="ECO:0000256" key="9">
    <source>
        <dbReference type="SAM" id="SignalP"/>
    </source>
</evidence>
<dbReference type="InterPro" id="IPR038063">
    <property type="entry name" value="Transpep_catalytic_dom"/>
</dbReference>
<keyword evidence="9" id="KW-0732">Signal</keyword>